<dbReference type="EMBL" id="BAABKO010000002">
    <property type="protein sequence ID" value="GAA4771771.1"/>
    <property type="molecule type" value="Genomic_DNA"/>
</dbReference>
<evidence type="ECO:0000313" key="2">
    <source>
        <dbReference type="EMBL" id="GAA4771771.1"/>
    </source>
</evidence>
<dbReference type="PROSITE" id="PS51725">
    <property type="entry name" value="ABM"/>
    <property type="match status" value="1"/>
</dbReference>
<evidence type="ECO:0000259" key="1">
    <source>
        <dbReference type="PROSITE" id="PS51725"/>
    </source>
</evidence>
<accession>A0ABP9A137</accession>
<comment type="caution">
    <text evidence="2">The sequence shown here is derived from an EMBL/GenBank/DDBJ whole genome shotgun (WGS) entry which is preliminary data.</text>
</comment>
<evidence type="ECO:0000313" key="3">
    <source>
        <dbReference type="Proteomes" id="UP001501645"/>
    </source>
</evidence>
<dbReference type="Gene3D" id="3.30.70.100">
    <property type="match status" value="1"/>
</dbReference>
<protein>
    <recommendedName>
        <fullName evidence="1">ABM domain-containing protein</fullName>
    </recommendedName>
</protein>
<proteinExistence type="predicted"/>
<dbReference type="Pfam" id="PF03992">
    <property type="entry name" value="ABM"/>
    <property type="match status" value="1"/>
</dbReference>
<reference evidence="3" key="1">
    <citation type="journal article" date="2019" name="Int. J. Syst. Evol. Microbiol.">
        <title>The Global Catalogue of Microorganisms (GCM) 10K type strain sequencing project: providing services to taxonomists for standard genome sequencing and annotation.</title>
        <authorList>
            <consortium name="The Broad Institute Genomics Platform"/>
            <consortium name="The Broad Institute Genome Sequencing Center for Infectious Disease"/>
            <person name="Wu L."/>
            <person name="Ma J."/>
        </authorList>
    </citation>
    <scope>NUCLEOTIDE SEQUENCE [LARGE SCALE GENOMIC DNA]</scope>
    <source>
        <strain evidence="3">JCM 18537</strain>
    </source>
</reference>
<dbReference type="SUPFAM" id="SSF54909">
    <property type="entry name" value="Dimeric alpha+beta barrel"/>
    <property type="match status" value="1"/>
</dbReference>
<keyword evidence="3" id="KW-1185">Reference proteome</keyword>
<gene>
    <name evidence="2" type="ORF">GCM10023351_14850</name>
</gene>
<dbReference type="Proteomes" id="UP001501645">
    <property type="component" value="Unassembled WGS sequence"/>
</dbReference>
<feature type="domain" description="ABM" evidence="1">
    <location>
        <begin position="3"/>
        <end position="92"/>
    </location>
</feature>
<dbReference type="InterPro" id="IPR011008">
    <property type="entry name" value="Dimeric_a/b-barrel"/>
</dbReference>
<organism evidence="2 3">
    <name type="scientific">Microbacterium gilvum</name>
    <dbReference type="NCBI Taxonomy" id="1336204"/>
    <lineage>
        <taxon>Bacteria</taxon>
        <taxon>Bacillati</taxon>
        <taxon>Actinomycetota</taxon>
        <taxon>Actinomycetes</taxon>
        <taxon>Micrococcales</taxon>
        <taxon>Microbacteriaceae</taxon>
        <taxon>Microbacterium</taxon>
    </lineage>
</organism>
<dbReference type="InterPro" id="IPR007138">
    <property type="entry name" value="ABM_dom"/>
</dbReference>
<sequence>MTVTTLASYDCAPGDRDAVLEILEPARVATIAEEGCEYFIVLAPQDAPDRVVLIEGWRSPGHLAAHRETAHFAGIILERLVPRLARRAVAVCDEIARSVARPAA</sequence>
<name>A0ABP9A137_9MICO</name>
<dbReference type="RefSeq" id="WP_345437627.1">
    <property type="nucleotide sequence ID" value="NZ_BAABKO010000002.1"/>
</dbReference>